<evidence type="ECO:0000256" key="7">
    <source>
        <dbReference type="HAMAP-Rule" id="MF_00022"/>
    </source>
</evidence>
<dbReference type="AlphaFoldDB" id="A0A2M6XE25"/>
<gene>
    <name evidence="7" type="primary">gltX</name>
    <name evidence="10" type="ORF">COT44_00225</name>
</gene>
<comment type="subunit">
    <text evidence="7">Monomer.</text>
</comment>
<dbReference type="InterPro" id="IPR020751">
    <property type="entry name" value="aa-tRNA-synth_I_codon-bd_sub2"/>
</dbReference>
<feature type="domain" description="Aminoacyl-tRNA synthetase class I anticodon-binding" evidence="9">
    <location>
        <begin position="311"/>
        <end position="441"/>
    </location>
</feature>
<feature type="short sequence motif" description="'KMSKS' region" evidence="7">
    <location>
        <begin position="229"/>
        <end position="233"/>
    </location>
</feature>
<evidence type="ECO:0000313" key="10">
    <source>
        <dbReference type="EMBL" id="PIU03940.1"/>
    </source>
</evidence>
<keyword evidence="7" id="KW-0479">Metal-binding</keyword>
<feature type="short sequence motif" description="'HIGH' region" evidence="7">
    <location>
        <begin position="8"/>
        <end position="18"/>
    </location>
</feature>
<keyword evidence="7" id="KW-0963">Cytoplasm</keyword>
<evidence type="ECO:0000256" key="6">
    <source>
        <dbReference type="ARBA" id="ARBA00023146"/>
    </source>
</evidence>
<comment type="similarity">
    <text evidence="1 7">Belongs to the class-I aminoacyl-tRNA synthetase family. Glutamate--tRNA ligase type 1 subfamily.</text>
</comment>
<dbReference type="GO" id="GO:0005829">
    <property type="term" value="C:cytosol"/>
    <property type="evidence" value="ECO:0007669"/>
    <property type="project" value="TreeGrafter"/>
</dbReference>
<dbReference type="Pfam" id="PF19269">
    <property type="entry name" value="Anticodon_2"/>
    <property type="match status" value="1"/>
</dbReference>
<accession>A0A2M6XE25</accession>
<dbReference type="Pfam" id="PF00749">
    <property type="entry name" value="tRNA-synt_1c"/>
    <property type="match status" value="1"/>
</dbReference>
<dbReference type="PANTHER" id="PTHR43311">
    <property type="entry name" value="GLUTAMATE--TRNA LIGASE"/>
    <property type="match status" value="1"/>
</dbReference>
<dbReference type="GO" id="GO:0005524">
    <property type="term" value="F:ATP binding"/>
    <property type="evidence" value="ECO:0007669"/>
    <property type="project" value="UniProtKB-UniRule"/>
</dbReference>
<dbReference type="InterPro" id="IPR033910">
    <property type="entry name" value="GluRS_core"/>
</dbReference>
<dbReference type="Proteomes" id="UP000228996">
    <property type="component" value="Unassembled WGS sequence"/>
</dbReference>
<dbReference type="PROSITE" id="PS00178">
    <property type="entry name" value="AA_TRNA_LIGASE_I"/>
    <property type="match status" value="1"/>
</dbReference>
<dbReference type="NCBIfam" id="TIGR00464">
    <property type="entry name" value="gltX_bact"/>
    <property type="match status" value="1"/>
</dbReference>
<reference evidence="11" key="1">
    <citation type="submission" date="2017-09" db="EMBL/GenBank/DDBJ databases">
        <title>Depth-based differentiation of microbial function through sediment-hosted aquifers and enrichment of novel symbionts in the deep terrestrial subsurface.</title>
        <authorList>
            <person name="Probst A.J."/>
            <person name="Ladd B."/>
            <person name="Jarett J.K."/>
            <person name="Geller-Mcgrath D.E."/>
            <person name="Sieber C.M.K."/>
            <person name="Emerson J.B."/>
            <person name="Anantharaman K."/>
            <person name="Thomas B.C."/>
            <person name="Malmstrom R."/>
            <person name="Stieglmeier M."/>
            <person name="Klingl A."/>
            <person name="Woyke T."/>
            <person name="Ryan C.M."/>
            <person name="Banfield J.F."/>
        </authorList>
    </citation>
    <scope>NUCLEOTIDE SEQUENCE [LARGE SCALE GENOMIC DNA]</scope>
</reference>
<dbReference type="GO" id="GO:0006424">
    <property type="term" value="P:glutamyl-tRNA aminoacylation"/>
    <property type="evidence" value="ECO:0007669"/>
    <property type="project" value="UniProtKB-UniRule"/>
</dbReference>
<keyword evidence="5 7" id="KW-0648">Protein biosynthesis</keyword>
<dbReference type="Gene3D" id="1.10.10.350">
    <property type="match status" value="1"/>
</dbReference>
<dbReference type="InterPro" id="IPR008925">
    <property type="entry name" value="aa_tRNA-synth_I_cd-bd_sf"/>
</dbReference>
<comment type="caution">
    <text evidence="10">The sequence shown here is derived from an EMBL/GenBank/DDBJ whole genome shotgun (WGS) entry which is preliminary data.</text>
</comment>
<evidence type="ECO:0000256" key="4">
    <source>
        <dbReference type="ARBA" id="ARBA00022840"/>
    </source>
</evidence>
<feature type="binding site" evidence="7">
    <location>
        <position position="120"/>
    </location>
    <ligand>
        <name>Zn(2+)</name>
        <dbReference type="ChEBI" id="CHEBI:29105"/>
    </ligand>
</feature>
<keyword evidence="3 7" id="KW-0547">Nucleotide-binding</keyword>
<dbReference type="InterPro" id="IPR045462">
    <property type="entry name" value="aa-tRNA-synth_I_cd-bd"/>
</dbReference>
<comment type="catalytic activity">
    <reaction evidence="7">
        <text>tRNA(Glu) + L-glutamate + ATP = L-glutamyl-tRNA(Glu) + AMP + diphosphate</text>
        <dbReference type="Rhea" id="RHEA:23540"/>
        <dbReference type="Rhea" id="RHEA-COMP:9663"/>
        <dbReference type="Rhea" id="RHEA-COMP:9680"/>
        <dbReference type="ChEBI" id="CHEBI:29985"/>
        <dbReference type="ChEBI" id="CHEBI:30616"/>
        <dbReference type="ChEBI" id="CHEBI:33019"/>
        <dbReference type="ChEBI" id="CHEBI:78442"/>
        <dbReference type="ChEBI" id="CHEBI:78520"/>
        <dbReference type="ChEBI" id="CHEBI:456215"/>
        <dbReference type="EC" id="6.1.1.17"/>
    </reaction>
</comment>
<keyword evidence="7" id="KW-0862">Zinc</keyword>
<dbReference type="InterPro" id="IPR014729">
    <property type="entry name" value="Rossmann-like_a/b/a_fold"/>
</dbReference>
<feature type="binding site" evidence="7">
    <location>
        <position position="232"/>
    </location>
    <ligand>
        <name>ATP</name>
        <dbReference type="ChEBI" id="CHEBI:30616"/>
    </ligand>
</feature>
<evidence type="ECO:0000313" key="11">
    <source>
        <dbReference type="Proteomes" id="UP000228996"/>
    </source>
</evidence>
<dbReference type="SUPFAM" id="SSF52374">
    <property type="entry name" value="Nucleotidylyl transferase"/>
    <property type="match status" value="1"/>
</dbReference>
<keyword evidence="2 7" id="KW-0436">Ligase</keyword>
<proteinExistence type="inferred from homology"/>
<dbReference type="EMBL" id="PEYO01000002">
    <property type="protein sequence ID" value="PIU03940.1"/>
    <property type="molecule type" value="Genomic_DNA"/>
</dbReference>
<evidence type="ECO:0000256" key="5">
    <source>
        <dbReference type="ARBA" id="ARBA00022917"/>
    </source>
</evidence>
<comment type="cofactor">
    <cofactor evidence="7">
        <name>Zn(2+)</name>
        <dbReference type="ChEBI" id="CHEBI:29105"/>
    </cofactor>
    <text evidence="7">Binds 1 zinc ion per subunit.</text>
</comment>
<dbReference type="PANTHER" id="PTHR43311:SF2">
    <property type="entry name" value="GLUTAMATE--TRNA LIGASE, MITOCHONDRIAL-RELATED"/>
    <property type="match status" value="1"/>
</dbReference>
<dbReference type="GO" id="GO:0004818">
    <property type="term" value="F:glutamate-tRNA ligase activity"/>
    <property type="evidence" value="ECO:0007669"/>
    <property type="project" value="UniProtKB-UniRule"/>
</dbReference>
<feature type="binding site" evidence="7">
    <location>
        <position position="100"/>
    </location>
    <ligand>
        <name>Zn(2+)</name>
        <dbReference type="ChEBI" id="CHEBI:29105"/>
    </ligand>
</feature>
<protein>
    <recommendedName>
        <fullName evidence="7">Glutamate--tRNA ligase</fullName>
        <ecNumber evidence="7">6.1.1.17</ecNumber>
    </recommendedName>
    <alternativeName>
        <fullName evidence="7">Glutamyl-tRNA synthetase</fullName>
        <shortName evidence="7">GluRS</shortName>
    </alternativeName>
</protein>
<dbReference type="PRINTS" id="PR00987">
    <property type="entry name" value="TRNASYNTHGLU"/>
</dbReference>
<dbReference type="InterPro" id="IPR001412">
    <property type="entry name" value="aa-tRNA-synth_I_CS"/>
</dbReference>
<evidence type="ECO:0000256" key="1">
    <source>
        <dbReference type="ARBA" id="ARBA00007894"/>
    </source>
</evidence>
<dbReference type="HAMAP" id="MF_00022">
    <property type="entry name" value="Glu_tRNA_synth_type1"/>
    <property type="match status" value="1"/>
</dbReference>
<dbReference type="SUPFAM" id="SSF48163">
    <property type="entry name" value="An anticodon-binding domain of class I aminoacyl-tRNA synthetases"/>
    <property type="match status" value="1"/>
</dbReference>
<sequence>MIRTRFAPSPTGMPHLGHLRTCAYAYALAKHSQGDFVLRVEDTDRKRYVPEAVEIIKNMVSNFGMKWDEYYVQSERAQKGIYKKAAEKLVEQGYAFYCQCSARDAKHEGYSDVLRDPCRDKKFKEGAIKIRIPDNEKITYHDFVFDKDITWDSNTIFDATLLKSKDLEELPTYHLAATLDDHEMEITHVLRGYDWMPSTPIHLLVYKYLGYKPPEIGHLTDIQSIEGGKLSKRKGSTSIQQLEKEGYLKEAIFNFTILLGWAPKDNRELFSLEDFVETFDPKGFQKANPVFNRQKLDWFNGYYIRQKTDDQLVQLIEPFAPKNADVSLINQTIHLIKDRIAKLSDYPSFSGFFFQEPVVDKSLFIDQAADQLSQALVVLKALDNWNKEEIEATLKELINKNGWQTGDFFMNLRIAVTGSKFTPPITDSVAILGKEKTLERLITCLK</sequence>
<dbReference type="InterPro" id="IPR020058">
    <property type="entry name" value="Glu/Gln-tRNA-synth_Ib_cat-dom"/>
</dbReference>
<dbReference type="GO" id="GO:0000049">
    <property type="term" value="F:tRNA binding"/>
    <property type="evidence" value="ECO:0007669"/>
    <property type="project" value="InterPro"/>
</dbReference>
<keyword evidence="6 7" id="KW-0030">Aminoacyl-tRNA synthetase</keyword>
<evidence type="ECO:0000256" key="3">
    <source>
        <dbReference type="ARBA" id="ARBA00022741"/>
    </source>
</evidence>
<feature type="binding site" evidence="7">
    <location>
        <position position="118"/>
    </location>
    <ligand>
        <name>Zn(2+)</name>
        <dbReference type="ChEBI" id="CHEBI:29105"/>
    </ligand>
</feature>
<organism evidence="10 11">
    <name type="scientific">Candidatus Shapirobacteria bacterium CG08_land_8_20_14_0_20_39_18</name>
    <dbReference type="NCBI Taxonomy" id="1974883"/>
    <lineage>
        <taxon>Bacteria</taxon>
        <taxon>Candidatus Shapironibacteriota</taxon>
    </lineage>
</organism>
<dbReference type="InterPro" id="IPR000924">
    <property type="entry name" value="Glu/Gln-tRNA-synth"/>
</dbReference>
<keyword evidence="4 7" id="KW-0067">ATP-binding</keyword>
<evidence type="ECO:0000259" key="9">
    <source>
        <dbReference type="Pfam" id="PF19269"/>
    </source>
</evidence>
<evidence type="ECO:0000256" key="2">
    <source>
        <dbReference type="ARBA" id="ARBA00022598"/>
    </source>
</evidence>
<name>A0A2M6XE25_9BACT</name>
<comment type="subcellular location">
    <subcellularLocation>
        <location evidence="7">Cytoplasm</location>
    </subcellularLocation>
</comment>
<comment type="function">
    <text evidence="7">Catalyzes the attachment of glutamate to tRNA(Glu) in a two-step reaction: glutamate is first activated by ATP to form Glu-AMP and then transferred to the acceptor end of tRNA(Glu).</text>
</comment>
<dbReference type="GO" id="GO:0008270">
    <property type="term" value="F:zinc ion binding"/>
    <property type="evidence" value="ECO:0007669"/>
    <property type="project" value="UniProtKB-UniRule"/>
</dbReference>
<dbReference type="Gene3D" id="3.40.50.620">
    <property type="entry name" value="HUPs"/>
    <property type="match status" value="1"/>
</dbReference>
<feature type="binding site" evidence="7">
    <location>
        <position position="98"/>
    </location>
    <ligand>
        <name>Zn(2+)</name>
        <dbReference type="ChEBI" id="CHEBI:29105"/>
    </ligand>
</feature>
<evidence type="ECO:0000259" key="8">
    <source>
        <dbReference type="Pfam" id="PF00749"/>
    </source>
</evidence>
<dbReference type="CDD" id="cd00808">
    <property type="entry name" value="GluRS_core"/>
    <property type="match status" value="1"/>
</dbReference>
<dbReference type="EC" id="6.1.1.17" evidence="7"/>
<feature type="domain" description="Glutamyl/glutaminyl-tRNA synthetase class Ib catalytic" evidence="8">
    <location>
        <begin position="2"/>
        <end position="298"/>
    </location>
</feature>
<dbReference type="InterPro" id="IPR004527">
    <property type="entry name" value="Glu-tRNA-ligase_bac/mito"/>
</dbReference>
<dbReference type="InterPro" id="IPR049940">
    <property type="entry name" value="GluQ/Sye"/>
</dbReference>